<evidence type="ECO:0000313" key="6">
    <source>
        <dbReference type="EMBL" id="RIX29987.1"/>
    </source>
</evidence>
<dbReference type="OrthoDB" id="9815825at2"/>
<keyword evidence="3" id="KW-0520">NAD</keyword>
<evidence type="ECO:0000313" key="7">
    <source>
        <dbReference type="Proteomes" id="UP000265742"/>
    </source>
</evidence>
<proteinExistence type="inferred from homology"/>
<dbReference type="AlphaFoldDB" id="A0A3A1U3H3"/>
<dbReference type="Proteomes" id="UP000265742">
    <property type="component" value="Unassembled WGS sequence"/>
</dbReference>
<name>A0A3A1U3H3_9MICO</name>
<evidence type="ECO:0000259" key="4">
    <source>
        <dbReference type="Pfam" id="PF01408"/>
    </source>
</evidence>
<gene>
    <name evidence="6" type="ORF">D1781_00465</name>
</gene>
<dbReference type="GO" id="GO:0016491">
    <property type="term" value="F:oxidoreductase activity"/>
    <property type="evidence" value="ECO:0007669"/>
    <property type="project" value="UniProtKB-KW"/>
</dbReference>
<dbReference type="PANTHER" id="PTHR22604">
    <property type="entry name" value="OXIDOREDUCTASES"/>
    <property type="match status" value="1"/>
</dbReference>
<keyword evidence="7" id="KW-1185">Reference proteome</keyword>
<reference evidence="7" key="1">
    <citation type="submission" date="2018-09" db="EMBL/GenBank/DDBJ databases">
        <authorList>
            <person name="Kim I."/>
        </authorList>
    </citation>
    <scope>NUCLEOTIDE SEQUENCE [LARGE SCALE GENOMIC DNA]</scope>
    <source>
        <strain evidence="7">DD4a</strain>
    </source>
</reference>
<evidence type="ECO:0000256" key="1">
    <source>
        <dbReference type="ARBA" id="ARBA00010928"/>
    </source>
</evidence>
<dbReference type="EMBL" id="QXTG01000001">
    <property type="protein sequence ID" value="RIX29987.1"/>
    <property type="molecule type" value="Genomic_DNA"/>
</dbReference>
<dbReference type="InterPro" id="IPR036291">
    <property type="entry name" value="NAD(P)-bd_dom_sf"/>
</dbReference>
<dbReference type="RefSeq" id="WP_119480350.1">
    <property type="nucleotide sequence ID" value="NZ_QXTG01000001.1"/>
</dbReference>
<comment type="similarity">
    <text evidence="1">Belongs to the Gfo/Idh/MocA family.</text>
</comment>
<feature type="domain" description="GFO/IDH/MocA-like oxidoreductase" evidence="5">
    <location>
        <begin position="148"/>
        <end position="259"/>
    </location>
</feature>
<protein>
    <submittedName>
        <fullName evidence="6">Gfo/Idh/MocA family oxidoreductase</fullName>
    </submittedName>
</protein>
<dbReference type="GO" id="GO:0000166">
    <property type="term" value="F:nucleotide binding"/>
    <property type="evidence" value="ECO:0007669"/>
    <property type="project" value="InterPro"/>
</dbReference>
<dbReference type="Pfam" id="PF22725">
    <property type="entry name" value="GFO_IDH_MocA_C3"/>
    <property type="match status" value="1"/>
</dbReference>
<organism evidence="6 7">
    <name type="scientific">Amnibacterium setariae</name>
    <dbReference type="NCBI Taxonomy" id="2306585"/>
    <lineage>
        <taxon>Bacteria</taxon>
        <taxon>Bacillati</taxon>
        <taxon>Actinomycetota</taxon>
        <taxon>Actinomycetes</taxon>
        <taxon>Micrococcales</taxon>
        <taxon>Microbacteriaceae</taxon>
        <taxon>Amnibacterium</taxon>
    </lineage>
</organism>
<accession>A0A3A1U3H3</accession>
<comment type="caution">
    <text evidence="6">The sequence shown here is derived from an EMBL/GenBank/DDBJ whole genome shotgun (WGS) entry which is preliminary data.</text>
</comment>
<dbReference type="InterPro" id="IPR055170">
    <property type="entry name" value="GFO_IDH_MocA-like_dom"/>
</dbReference>
<dbReference type="SUPFAM" id="SSF55347">
    <property type="entry name" value="Glyceraldehyde-3-phosphate dehydrogenase-like, C-terminal domain"/>
    <property type="match status" value="1"/>
</dbReference>
<dbReference type="InterPro" id="IPR000683">
    <property type="entry name" value="Gfo/Idh/MocA-like_OxRdtase_N"/>
</dbReference>
<evidence type="ECO:0000259" key="5">
    <source>
        <dbReference type="Pfam" id="PF22725"/>
    </source>
</evidence>
<keyword evidence="2" id="KW-0560">Oxidoreductase</keyword>
<dbReference type="Gene3D" id="3.40.50.720">
    <property type="entry name" value="NAD(P)-binding Rossmann-like Domain"/>
    <property type="match status" value="1"/>
</dbReference>
<dbReference type="SUPFAM" id="SSF51735">
    <property type="entry name" value="NAD(P)-binding Rossmann-fold domains"/>
    <property type="match status" value="1"/>
</dbReference>
<feature type="domain" description="Gfo/Idh/MocA-like oxidoreductase N-terminal" evidence="4">
    <location>
        <begin position="19"/>
        <end position="135"/>
    </location>
</feature>
<evidence type="ECO:0000256" key="2">
    <source>
        <dbReference type="ARBA" id="ARBA00023002"/>
    </source>
</evidence>
<dbReference type="InterPro" id="IPR050984">
    <property type="entry name" value="Gfo/Idh/MocA_domain"/>
</dbReference>
<dbReference type="Gene3D" id="3.30.360.10">
    <property type="entry name" value="Dihydrodipicolinate Reductase, domain 2"/>
    <property type="match status" value="1"/>
</dbReference>
<dbReference type="Pfam" id="PF01408">
    <property type="entry name" value="GFO_IDH_MocA"/>
    <property type="match status" value="1"/>
</dbReference>
<sequence>MPFPLPEPELIPIDSVPALRWGVIGTGIADRFVGAIHAHTAQRAVAVTARDAEKTARFAQQHGIAAVLPSVEALVSSPDVDVVYVSTPHPLHREQALAAIAAGKHVLVEKPIAMSAEEAEEILAAGREAGVLVMEAMWTRYLPQSSILRQVVADGVLGDLRTVIADFGFVAPDDRSHRLWAPELGGGALLDAGVYPISFASSVIGPLALTSAVGTTENGVDSSATLLATGRDDTAALLTTSLVAALPVQAQVVGSAGRARLLSPFFGPSGIVVTRGGFDSDDTAEWRDEAFDVLHDGLGYQATAFASYVAEGRLESPLHPHAEVVQVMRVIDGARAAVLAG</sequence>
<evidence type="ECO:0000256" key="3">
    <source>
        <dbReference type="ARBA" id="ARBA00023027"/>
    </source>
</evidence>
<dbReference type="PANTHER" id="PTHR22604:SF105">
    <property type="entry name" value="TRANS-1,2-DIHYDROBENZENE-1,2-DIOL DEHYDROGENASE"/>
    <property type="match status" value="1"/>
</dbReference>